<keyword evidence="4" id="KW-1185">Reference proteome</keyword>
<dbReference type="EMBL" id="JASNFN010000004">
    <property type="protein sequence ID" value="MDP5182316.1"/>
    <property type="molecule type" value="Genomic_DNA"/>
</dbReference>
<feature type="region of interest" description="Disordered" evidence="1">
    <location>
        <begin position="104"/>
        <end position="127"/>
    </location>
</feature>
<gene>
    <name evidence="3" type="ORF">QOZ88_06670</name>
</gene>
<dbReference type="Pfam" id="PF08530">
    <property type="entry name" value="PepX_C"/>
    <property type="match status" value="1"/>
</dbReference>
<comment type="caution">
    <text evidence="3">The sequence shown here is derived from an EMBL/GenBank/DDBJ whole genome shotgun (WGS) entry which is preliminary data.</text>
</comment>
<proteinExistence type="predicted"/>
<organism evidence="3 4">
    <name type="scientific">Blastococcus carthaginiensis</name>
    <dbReference type="NCBI Taxonomy" id="3050034"/>
    <lineage>
        <taxon>Bacteria</taxon>
        <taxon>Bacillati</taxon>
        <taxon>Actinomycetota</taxon>
        <taxon>Actinomycetes</taxon>
        <taxon>Geodermatophilales</taxon>
        <taxon>Geodermatophilaceae</taxon>
        <taxon>Blastococcus</taxon>
    </lineage>
</organism>
<feature type="compositionally biased region" description="Basic and acidic residues" evidence="1">
    <location>
        <begin position="111"/>
        <end position="127"/>
    </location>
</feature>
<evidence type="ECO:0000256" key="1">
    <source>
        <dbReference type="SAM" id="MobiDB-lite"/>
    </source>
</evidence>
<name>A0ABT9I9S5_9ACTN</name>
<dbReference type="SUPFAM" id="SSF49785">
    <property type="entry name" value="Galactose-binding domain-like"/>
    <property type="match status" value="1"/>
</dbReference>
<reference evidence="4" key="1">
    <citation type="submission" date="2023-05" db="EMBL/GenBank/DDBJ databases">
        <title>Draft genome of Pseudofrankia sp. BMG5.37.</title>
        <authorList>
            <person name="Gtari M."/>
            <person name="Ghodhbane F."/>
            <person name="Sbissi I."/>
        </authorList>
    </citation>
    <scope>NUCLEOTIDE SEQUENCE [LARGE SCALE GENOMIC DNA]</scope>
    <source>
        <strain evidence="4">BMG 814</strain>
    </source>
</reference>
<evidence type="ECO:0000313" key="4">
    <source>
        <dbReference type="Proteomes" id="UP001233673"/>
    </source>
</evidence>
<dbReference type="RefSeq" id="WP_305999010.1">
    <property type="nucleotide sequence ID" value="NZ_JASNFN010000004.1"/>
</dbReference>
<dbReference type="Gene3D" id="2.60.120.260">
    <property type="entry name" value="Galactose-binding domain-like"/>
    <property type="match status" value="1"/>
</dbReference>
<evidence type="ECO:0000313" key="3">
    <source>
        <dbReference type="EMBL" id="MDP5182316.1"/>
    </source>
</evidence>
<protein>
    <submittedName>
        <fullName evidence="3">CocE/NonD family hydrolase C-terminal non-catalytic domain-containing protein</fullName>
    </submittedName>
</protein>
<dbReference type="GO" id="GO:0016787">
    <property type="term" value="F:hydrolase activity"/>
    <property type="evidence" value="ECO:0007669"/>
    <property type="project" value="UniProtKB-KW"/>
</dbReference>
<dbReference type="InterPro" id="IPR008979">
    <property type="entry name" value="Galactose-bd-like_sf"/>
</dbReference>
<keyword evidence="3" id="KW-0378">Hydrolase</keyword>
<evidence type="ECO:0000259" key="2">
    <source>
        <dbReference type="Pfam" id="PF08530"/>
    </source>
</evidence>
<dbReference type="InterPro" id="IPR013736">
    <property type="entry name" value="Xaa-Pro_dipept_C"/>
</dbReference>
<sequence>MDVLRFTGPPPAEALEVVGVPVVEVAHHSETPHADLFVRIREVDPKGLSRNVNDGYIRLDAASADDVVRLQLDAMGELQPETTQAAPPKGNGLVIGVELRGLEPLTPTLPGRHDRVRQGPPKSEKAL</sequence>
<feature type="domain" description="Xaa-Pro dipeptidyl-peptidase C-terminal" evidence="2">
    <location>
        <begin position="2"/>
        <end position="71"/>
    </location>
</feature>
<accession>A0ABT9I9S5</accession>
<dbReference type="Proteomes" id="UP001233673">
    <property type="component" value="Unassembled WGS sequence"/>
</dbReference>